<organism evidence="2 3">
    <name type="scientific">Klebsormidium nitens</name>
    <name type="common">Green alga</name>
    <name type="synonym">Ulothrix nitens</name>
    <dbReference type="NCBI Taxonomy" id="105231"/>
    <lineage>
        <taxon>Eukaryota</taxon>
        <taxon>Viridiplantae</taxon>
        <taxon>Streptophyta</taxon>
        <taxon>Klebsormidiophyceae</taxon>
        <taxon>Klebsormidiales</taxon>
        <taxon>Klebsormidiaceae</taxon>
        <taxon>Klebsormidium</taxon>
    </lineage>
</organism>
<keyword evidence="3" id="KW-1185">Reference proteome</keyword>
<dbReference type="PROSITE" id="PS50206">
    <property type="entry name" value="RHODANESE_3"/>
    <property type="match status" value="1"/>
</dbReference>
<dbReference type="AlphaFoldDB" id="A0A1Y1ILV3"/>
<dbReference type="SUPFAM" id="SSF52821">
    <property type="entry name" value="Rhodanese/Cell cycle control phosphatase"/>
    <property type="match status" value="1"/>
</dbReference>
<dbReference type="InterPro" id="IPR036873">
    <property type="entry name" value="Rhodanese-like_dom_sf"/>
</dbReference>
<protein>
    <recommendedName>
        <fullName evidence="1">Rhodanese domain-containing protein</fullName>
    </recommendedName>
</protein>
<dbReference type="Proteomes" id="UP000054558">
    <property type="component" value="Unassembled WGS sequence"/>
</dbReference>
<reference evidence="2 3" key="1">
    <citation type="journal article" date="2014" name="Nat. Commun.">
        <title>Klebsormidium flaccidum genome reveals primary factors for plant terrestrial adaptation.</title>
        <authorList>
            <person name="Hori K."/>
            <person name="Maruyama F."/>
            <person name="Fujisawa T."/>
            <person name="Togashi T."/>
            <person name="Yamamoto N."/>
            <person name="Seo M."/>
            <person name="Sato S."/>
            <person name="Yamada T."/>
            <person name="Mori H."/>
            <person name="Tajima N."/>
            <person name="Moriyama T."/>
            <person name="Ikeuchi M."/>
            <person name="Watanabe M."/>
            <person name="Wada H."/>
            <person name="Kobayashi K."/>
            <person name="Saito M."/>
            <person name="Masuda T."/>
            <person name="Sasaki-Sekimoto Y."/>
            <person name="Mashiguchi K."/>
            <person name="Awai K."/>
            <person name="Shimojima M."/>
            <person name="Masuda S."/>
            <person name="Iwai M."/>
            <person name="Nobusawa T."/>
            <person name="Narise T."/>
            <person name="Kondo S."/>
            <person name="Saito H."/>
            <person name="Sato R."/>
            <person name="Murakawa M."/>
            <person name="Ihara Y."/>
            <person name="Oshima-Yamada Y."/>
            <person name="Ohtaka K."/>
            <person name="Satoh M."/>
            <person name="Sonobe K."/>
            <person name="Ishii M."/>
            <person name="Ohtani R."/>
            <person name="Kanamori-Sato M."/>
            <person name="Honoki R."/>
            <person name="Miyazaki D."/>
            <person name="Mochizuki H."/>
            <person name="Umetsu J."/>
            <person name="Higashi K."/>
            <person name="Shibata D."/>
            <person name="Kamiya Y."/>
            <person name="Sato N."/>
            <person name="Nakamura Y."/>
            <person name="Tabata S."/>
            <person name="Ida S."/>
            <person name="Kurokawa K."/>
            <person name="Ohta H."/>
        </authorList>
    </citation>
    <scope>NUCLEOTIDE SEQUENCE [LARGE SCALE GENOMIC DNA]</scope>
    <source>
        <strain evidence="2 3">NIES-2285</strain>
    </source>
</reference>
<dbReference type="Pfam" id="PF00581">
    <property type="entry name" value="Rhodanese"/>
    <property type="match status" value="1"/>
</dbReference>
<dbReference type="CDD" id="cd00158">
    <property type="entry name" value="RHOD"/>
    <property type="match status" value="1"/>
</dbReference>
<evidence type="ECO:0000313" key="2">
    <source>
        <dbReference type="EMBL" id="GAQ89088.1"/>
    </source>
</evidence>
<proteinExistence type="predicted"/>
<dbReference type="SMART" id="SM00450">
    <property type="entry name" value="RHOD"/>
    <property type="match status" value="1"/>
</dbReference>
<feature type="domain" description="Rhodanese" evidence="1">
    <location>
        <begin position="52"/>
        <end position="138"/>
    </location>
</feature>
<name>A0A1Y1ILV3_KLENI</name>
<dbReference type="OrthoDB" id="1890500at2759"/>
<dbReference type="Gene3D" id="3.40.250.10">
    <property type="entry name" value="Rhodanese-like domain"/>
    <property type="match status" value="1"/>
</dbReference>
<dbReference type="EMBL" id="DF237435">
    <property type="protein sequence ID" value="GAQ89088.1"/>
    <property type="molecule type" value="Genomic_DNA"/>
</dbReference>
<sequence>MFSWLPWSSKVADDVPDSQRHSAFLKRFEDIRDKSNWAQVPEISGAELKDLPRDSYILVDVRSEAERNVSMIPGSITKEEFEKRFDELKDQDIVVYCAIGGRSGTYCKQLLATHPGLKVRNYAGSIIDWLHVPGALVDHEGKSTNKIHPGGSTWKQYVPAAGNYIIVT</sequence>
<gene>
    <name evidence="2" type="ORF">KFL_004860060</name>
</gene>
<dbReference type="OMA" id="DWSHVEG"/>
<dbReference type="InterPro" id="IPR001763">
    <property type="entry name" value="Rhodanese-like_dom"/>
</dbReference>
<accession>A0A1Y1ILV3</accession>
<evidence type="ECO:0000259" key="1">
    <source>
        <dbReference type="PROSITE" id="PS50206"/>
    </source>
</evidence>
<evidence type="ECO:0000313" key="3">
    <source>
        <dbReference type="Proteomes" id="UP000054558"/>
    </source>
</evidence>